<dbReference type="EC" id="2.7.7.75" evidence="4"/>
<feature type="domain" description="MoaB/Mog" evidence="3">
    <location>
        <begin position="5"/>
        <end position="149"/>
    </location>
</feature>
<evidence type="ECO:0000256" key="1">
    <source>
        <dbReference type="ARBA" id="ARBA00005046"/>
    </source>
</evidence>
<organism evidence="4 5">
    <name type="scientific">Meiothermus taiwanensis</name>
    <dbReference type="NCBI Taxonomy" id="172827"/>
    <lineage>
        <taxon>Bacteria</taxon>
        <taxon>Thermotogati</taxon>
        <taxon>Deinococcota</taxon>
        <taxon>Deinococci</taxon>
        <taxon>Thermales</taxon>
        <taxon>Thermaceae</taxon>
        <taxon>Meiothermus</taxon>
    </lineage>
</organism>
<dbReference type="PANTHER" id="PTHR43764:SF1">
    <property type="entry name" value="MOLYBDOPTERIN MOLYBDOTRANSFERASE"/>
    <property type="match status" value="1"/>
</dbReference>
<keyword evidence="4" id="KW-0548">Nucleotidyltransferase</keyword>
<dbReference type="GO" id="GO:0061598">
    <property type="term" value="F:molybdopterin adenylyltransferase activity"/>
    <property type="evidence" value="ECO:0007669"/>
    <property type="project" value="UniProtKB-EC"/>
</dbReference>
<dbReference type="EMBL" id="QWKX01000018">
    <property type="protein sequence ID" value="RIH78103.1"/>
    <property type="molecule type" value="Genomic_DNA"/>
</dbReference>
<dbReference type="GO" id="GO:0006777">
    <property type="term" value="P:Mo-molybdopterin cofactor biosynthetic process"/>
    <property type="evidence" value="ECO:0007669"/>
    <property type="project" value="UniProtKB-KW"/>
</dbReference>
<evidence type="ECO:0000313" key="4">
    <source>
        <dbReference type="EMBL" id="RIH78103.1"/>
    </source>
</evidence>
<dbReference type="NCBIfam" id="TIGR00177">
    <property type="entry name" value="molyb_syn"/>
    <property type="match status" value="1"/>
</dbReference>
<reference evidence="4 5" key="1">
    <citation type="submission" date="2018-08" db="EMBL/GenBank/DDBJ databases">
        <title>Meiothermus cateniformans JCM 15151 genome sequencing project.</title>
        <authorList>
            <person name="Da Costa M.S."/>
            <person name="Albuquerque L."/>
            <person name="Raposo P."/>
            <person name="Froufe H.J.C."/>
            <person name="Barroso C.S."/>
            <person name="Egas C."/>
        </authorList>
    </citation>
    <scope>NUCLEOTIDE SEQUENCE [LARGE SCALE GENOMIC DNA]</scope>
    <source>
        <strain evidence="4 5">JCM 15151</strain>
    </source>
</reference>
<dbReference type="OrthoDB" id="9784492at2"/>
<dbReference type="CDD" id="cd00886">
    <property type="entry name" value="MogA_MoaB"/>
    <property type="match status" value="1"/>
</dbReference>
<comment type="pathway">
    <text evidence="1">Cofactor biosynthesis; molybdopterin biosynthesis.</text>
</comment>
<dbReference type="RefSeq" id="WP_027886632.1">
    <property type="nucleotide sequence ID" value="NZ_JBHSXZ010000077.1"/>
</dbReference>
<keyword evidence="4" id="KW-0808">Transferase</keyword>
<evidence type="ECO:0000256" key="2">
    <source>
        <dbReference type="ARBA" id="ARBA00023150"/>
    </source>
</evidence>
<dbReference type="Proteomes" id="UP000266089">
    <property type="component" value="Unassembled WGS sequence"/>
</dbReference>
<evidence type="ECO:0000313" key="5">
    <source>
        <dbReference type="Proteomes" id="UP000266089"/>
    </source>
</evidence>
<dbReference type="PANTHER" id="PTHR43764">
    <property type="entry name" value="MOLYBDENUM COFACTOR BIOSYNTHESIS"/>
    <property type="match status" value="1"/>
</dbReference>
<protein>
    <submittedName>
        <fullName evidence="4">Molybdopterin adenylyltransferase</fullName>
        <ecNumber evidence="4">2.7.7.75</ecNumber>
    </submittedName>
</protein>
<sequence>MIRVGILTISDREARGEIEDHAYAALRESLALGPYEITNYEIIPDEPAQIKRVLRLWADRDGLDVILTLGSIRLSNRDHAPEATREMLEKEAPGIAELIRMETYKKNPLAALSRGVAGVRGKTLIINLPGGPQGSKDSLEVILPLIPEAVQRITGRPVAHLANGFSFD</sequence>
<comment type="caution">
    <text evidence="4">The sequence shown here is derived from an EMBL/GenBank/DDBJ whole genome shotgun (WGS) entry which is preliminary data.</text>
</comment>
<dbReference type="InterPro" id="IPR001453">
    <property type="entry name" value="MoaB/Mog_dom"/>
</dbReference>
<evidence type="ECO:0000259" key="3">
    <source>
        <dbReference type="SMART" id="SM00852"/>
    </source>
</evidence>
<gene>
    <name evidence="4" type="primary">mog</name>
    <name evidence="4" type="ORF">Mcate_00989</name>
</gene>
<dbReference type="Gene3D" id="3.40.980.10">
    <property type="entry name" value="MoaB/Mog-like domain"/>
    <property type="match status" value="1"/>
</dbReference>
<keyword evidence="2" id="KW-0501">Molybdenum cofactor biosynthesis</keyword>
<dbReference type="Pfam" id="PF00994">
    <property type="entry name" value="MoCF_biosynth"/>
    <property type="match status" value="1"/>
</dbReference>
<dbReference type="InterPro" id="IPR036425">
    <property type="entry name" value="MoaB/Mog-like_dom_sf"/>
</dbReference>
<accession>A0A399E3H9</accession>
<name>A0A399E3H9_9DEIN</name>
<dbReference type="AlphaFoldDB" id="A0A399E3H9"/>
<dbReference type="InterPro" id="IPR051920">
    <property type="entry name" value="MPT_Adenylyltrnsfr/MoaC-Rel"/>
</dbReference>
<dbReference type="SUPFAM" id="SSF53218">
    <property type="entry name" value="Molybdenum cofactor biosynthesis proteins"/>
    <property type="match status" value="1"/>
</dbReference>
<proteinExistence type="predicted"/>
<dbReference type="SMART" id="SM00852">
    <property type="entry name" value="MoCF_biosynth"/>
    <property type="match status" value="1"/>
</dbReference>